<organism evidence="1 2">
    <name type="scientific">Ixodes persulcatus</name>
    <name type="common">Taiga tick</name>
    <dbReference type="NCBI Taxonomy" id="34615"/>
    <lineage>
        <taxon>Eukaryota</taxon>
        <taxon>Metazoa</taxon>
        <taxon>Ecdysozoa</taxon>
        <taxon>Arthropoda</taxon>
        <taxon>Chelicerata</taxon>
        <taxon>Arachnida</taxon>
        <taxon>Acari</taxon>
        <taxon>Parasitiformes</taxon>
        <taxon>Ixodida</taxon>
        <taxon>Ixodoidea</taxon>
        <taxon>Ixodidae</taxon>
        <taxon>Ixodinae</taxon>
        <taxon>Ixodes</taxon>
    </lineage>
</organism>
<evidence type="ECO:0000313" key="1">
    <source>
        <dbReference type="EMBL" id="KAG0443530.1"/>
    </source>
</evidence>
<comment type="caution">
    <text evidence="1">The sequence shown here is derived from an EMBL/GenBank/DDBJ whole genome shotgun (WGS) entry which is preliminary data.</text>
</comment>
<sequence length="146" mass="15683">MEGHPQLARASTVLTAEFSRDRRTLWWAELVGRLNSQVPANKTRAEWQQFWSAKVRVAKGKAGILSEDGRGAGGGPPRGSPLTREEERILGILGVDTVQGCGEPVLGLKGFPAQLDAQYVVPVVSAITPPGPERSQASSSWSPRPT</sequence>
<keyword evidence="2" id="KW-1185">Reference proteome</keyword>
<evidence type="ECO:0000313" key="2">
    <source>
        <dbReference type="Proteomes" id="UP000805193"/>
    </source>
</evidence>
<dbReference type="EMBL" id="JABSTQ010003278">
    <property type="protein sequence ID" value="KAG0443530.1"/>
    <property type="molecule type" value="Genomic_DNA"/>
</dbReference>
<reference evidence="1 2" key="1">
    <citation type="journal article" date="2020" name="Cell">
        <title>Large-Scale Comparative Analyses of Tick Genomes Elucidate Their Genetic Diversity and Vector Capacities.</title>
        <authorList>
            <consortium name="Tick Genome and Microbiome Consortium (TIGMIC)"/>
            <person name="Jia N."/>
            <person name="Wang J."/>
            <person name="Shi W."/>
            <person name="Du L."/>
            <person name="Sun Y."/>
            <person name="Zhan W."/>
            <person name="Jiang J.F."/>
            <person name="Wang Q."/>
            <person name="Zhang B."/>
            <person name="Ji P."/>
            <person name="Bell-Sakyi L."/>
            <person name="Cui X.M."/>
            <person name="Yuan T.T."/>
            <person name="Jiang B.G."/>
            <person name="Yang W.F."/>
            <person name="Lam T.T."/>
            <person name="Chang Q.C."/>
            <person name="Ding S.J."/>
            <person name="Wang X.J."/>
            <person name="Zhu J.G."/>
            <person name="Ruan X.D."/>
            <person name="Zhao L."/>
            <person name="Wei J.T."/>
            <person name="Ye R.Z."/>
            <person name="Que T.C."/>
            <person name="Du C.H."/>
            <person name="Zhou Y.H."/>
            <person name="Cheng J.X."/>
            <person name="Dai P.F."/>
            <person name="Guo W.B."/>
            <person name="Han X.H."/>
            <person name="Huang E.J."/>
            <person name="Li L.F."/>
            <person name="Wei W."/>
            <person name="Gao Y.C."/>
            <person name="Liu J.Z."/>
            <person name="Shao H.Z."/>
            <person name="Wang X."/>
            <person name="Wang C.C."/>
            <person name="Yang T.C."/>
            <person name="Huo Q.B."/>
            <person name="Li W."/>
            <person name="Chen H.Y."/>
            <person name="Chen S.E."/>
            <person name="Zhou L.G."/>
            <person name="Ni X.B."/>
            <person name="Tian J.H."/>
            <person name="Sheng Y."/>
            <person name="Liu T."/>
            <person name="Pan Y.S."/>
            <person name="Xia L.Y."/>
            <person name="Li J."/>
            <person name="Zhao F."/>
            <person name="Cao W.C."/>
        </authorList>
    </citation>
    <scope>NUCLEOTIDE SEQUENCE [LARGE SCALE GENOMIC DNA]</scope>
    <source>
        <strain evidence="1">Iper-2018</strain>
    </source>
</reference>
<protein>
    <submittedName>
        <fullName evidence="1">Uncharacterized protein</fullName>
    </submittedName>
</protein>
<proteinExistence type="predicted"/>
<dbReference type="Proteomes" id="UP000805193">
    <property type="component" value="Unassembled WGS sequence"/>
</dbReference>
<name>A0AC60QYM1_IXOPE</name>
<gene>
    <name evidence="1" type="ORF">HPB47_014812</name>
</gene>
<accession>A0AC60QYM1</accession>